<name>A0A0L0MD51_9BURK</name>
<dbReference type="PRINTS" id="PR00111">
    <property type="entry name" value="ABHYDROLASE"/>
</dbReference>
<dbReference type="SUPFAM" id="SSF53474">
    <property type="entry name" value="alpha/beta-Hydrolases"/>
    <property type="match status" value="1"/>
</dbReference>
<dbReference type="EC" id="3.3.2.9" evidence="3"/>
<proteinExistence type="predicted"/>
<dbReference type="PATRIC" id="fig|242163.4.peg.7057"/>
<keyword evidence="1 3" id="KW-0378">Hydrolase</keyword>
<dbReference type="EMBL" id="LFJJ01000093">
    <property type="protein sequence ID" value="KND59909.1"/>
    <property type="molecule type" value="Genomic_DNA"/>
</dbReference>
<evidence type="ECO:0000313" key="4">
    <source>
        <dbReference type="Proteomes" id="UP000036959"/>
    </source>
</evidence>
<reference evidence="4" key="1">
    <citation type="submission" date="2015-06" db="EMBL/GenBank/DDBJ databases">
        <title>Comparative genomics of Burkholderia leaf nodule symbionts.</title>
        <authorList>
            <person name="Carlier A."/>
            <person name="Eberl L."/>
            <person name="Pinto-Carbo M."/>
        </authorList>
    </citation>
    <scope>NUCLEOTIDE SEQUENCE [LARGE SCALE GENOMIC DNA]</scope>
    <source>
        <strain evidence="4">UZHbot4</strain>
    </source>
</reference>
<comment type="caution">
    <text evidence="3">The sequence shown here is derived from an EMBL/GenBank/DDBJ whole genome shotgun (WGS) entry which is preliminary data.</text>
</comment>
<dbReference type="GO" id="GO:0033961">
    <property type="term" value="F:cis-stilbene-oxide hydrolase activity"/>
    <property type="evidence" value="ECO:0007669"/>
    <property type="project" value="UniProtKB-EC"/>
</dbReference>
<feature type="domain" description="AB hydrolase-1" evidence="2">
    <location>
        <begin position="26"/>
        <end position="280"/>
    </location>
</feature>
<dbReference type="Proteomes" id="UP000036959">
    <property type="component" value="Unassembled WGS sequence"/>
</dbReference>
<dbReference type="InterPro" id="IPR000073">
    <property type="entry name" value="AB_hydrolase_1"/>
</dbReference>
<evidence type="ECO:0000256" key="1">
    <source>
        <dbReference type="ARBA" id="ARBA00022801"/>
    </source>
</evidence>
<protein>
    <submittedName>
        <fullName evidence="3">Epoxide hydrolase</fullName>
        <ecNumber evidence="3">3.3.2.9</ecNumber>
    </submittedName>
</protein>
<dbReference type="InterPro" id="IPR000639">
    <property type="entry name" value="Epox_hydrolase-like"/>
</dbReference>
<dbReference type="PANTHER" id="PTHR43329">
    <property type="entry name" value="EPOXIDE HYDROLASE"/>
    <property type="match status" value="1"/>
</dbReference>
<dbReference type="PRINTS" id="PR00412">
    <property type="entry name" value="EPOXHYDRLASE"/>
</dbReference>
<gene>
    <name evidence="3" type="ORF">BVER_04540</name>
</gene>
<dbReference type="Gene3D" id="3.40.50.1820">
    <property type="entry name" value="alpha/beta hydrolase"/>
    <property type="match status" value="1"/>
</dbReference>
<keyword evidence="4" id="KW-1185">Reference proteome</keyword>
<dbReference type="Pfam" id="PF00561">
    <property type="entry name" value="Abhydrolase_1"/>
    <property type="match status" value="1"/>
</dbReference>
<evidence type="ECO:0000313" key="3">
    <source>
        <dbReference type="EMBL" id="KND59909.1"/>
    </source>
</evidence>
<dbReference type="RefSeq" id="WP_050454249.1">
    <property type="nucleotide sequence ID" value="NZ_LFJJ01000093.1"/>
</dbReference>
<organism evidence="3 4">
    <name type="scientific">Candidatus Burkholderia verschuerenii</name>
    <dbReference type="NCBI Taxonomy" id="242163"/>
    <lineage>
        <taxon>Bacteria</taxon>
        <taxon>Pseudomonadati</taxon>
        <taxon>Pseudomonadota</taxon>
        <taxon>Betaproteobacteria</taxon>
        <taxon>Burkholderiales</taxon>
        <taxon>Burkholderiaceae</taxon>
        <taxon>Burkholderia</taxon>
    </lineage>
</organism>
<dbReference type="OrthoDB" id="9780765at2"/>
<accession>A0A0L0MD51</accession>
<evidence type="ECO:0000259" key="2">
    <source>
        <dbReference type="Pfam" id="PF00561"/>
    </source>
</evidence>
<dbReference type="InterPro" id="IPR029058">
    <property type="entry name" value="AB_hydrolase_fold"/>
</dbReference>
<dbReference type="AlphaFoldDB" id="A0A0L0MD51"/>
<sequence length="298" mass="32450">MLDFDRHIATPTLEIAYADSGPAEGPVVFLMHGWPDAARGWSAVAARLNAAGYRTVVPELRGAGGTRFLKADAVRDGSAVALMQDAIDLADALKIESFDFVGHDWGARAAYTLAALYPERVRRIAALSVGYQPAGAFDVPDFAQSRRWWYQWFMSLDAGPDAVAADPKGFARIQWDTWAPSGWYDEAEFAATARAFENPDWVPITLNSYRRRWCKGEASDPALASLYEKLAAVEKLGTRTLTIHGSADSCTDPSTSDGQAGYFTGGYRRMVLDGVGHFPQREASDAVADALVAFLSEN</sequence>